<dbReference type="RefSeq" id="WP_164964588.1">
    <property type="nucleotide sequence ID" value="NZ_JARVWT010000013.1"/>
</dbReference>
<gene>
    <name evidence="2" type="ORF">QDS18_23690</name>
</gene>
<evidence type="ECO:0000259" key="1">
    <source>
        <dbReference type="Pfam" id="PF20283"/>
    </source>
</evidence>
<evidence type="ECO:0000313" key="3">
    <source>
        <dbReference type="Proteomes" id="UP001229409"/>
    </source>
</evidence>
<sequence>MNFSFNGLFLKAKERIVISNLKDKHEKHVAPGSLAGYLFQPERALFWLVNSKSGAKIGIETEDDVVKQAKSDNENNVYEQDKHSISKNIPFGNHSKDLWNTLHIWLKAISSKEIDVKNAEFHLVTNKIIEDGIVKSIATAQTKEEITNCVKSLRNIALGVPTGVKVYAEKVCEYDGETISMLIEKVVLCDGNANSYGDGLKEEMRSKLLIPESLPFSEIYDSLLGWVHNFAMNCWRNDKPAWLPRDTFAEYYQRIISRYKLKTFVETDHSLIPLSLVDKEAQYNELFVRQLYILALEQDNDILTDSIEDYLRCKHERTRLSIQGNITKEEMDRFDQNLFERWKIIFAEFNRKYKRGQKTCDDINDFGADMGFSILTKTLDHREPLADQPTEQYYLTRGSYHRLANNNKLQIGWHPEYKMLLGQGE</sequence>
<accession>A0AAP4EDE1</accession>
<feature type="domain" description="ABC-three component systems C-terminal" evidence="1">
    <location>
        <begin position="287"/>
        <end position="420"/>
    </location>
</feature>
<dbReference type="Proteomes" id="UP001229409">
    <property type="component" value="Unassembled WGS sequence"/>
</dbReference>
<comment type="caution">
    <text evidence="2">The sequence shown here is derived from an EMBL/GenBank/DDBJ whole genome shotgun (WGS) entry which is preliminary data.</text>
</comment>
<proteinExistence type="predicted"/>
<dbReference type="EMBL" id="JARVWT010000013">
    <property type="protein sequence ID" value="MDH2333876.1"/>
    <property type="molecule type" value="Genomic_DNA"/>
</dbReference>
<dbReference type="AlphaFoldDB" id="A0AAP4EDE1"/>
<organism evidence="2 3">
    <name type="scientific">Paenibacillus polymyxa</name>
    <name type="common">Bacillus polymyxa</name>
    <dbReference type="NCBI Taxonomy" id="1406"/>
    <lineage>
        <taxon>Bacteria</taxon>
        <taxon>Bacillati</taxon>
        <taxon>Bacillota</taxon>
        <taxon>Bacilli</taxon>
        <taxon>Bacillales</taxon>
        <taxon>Paenibacillaceae</taxon>
        <taxon>Paenibacillus</taxon>
    </lineage>
</organism>
<dbReference type="Pfam" id="PF20283">
    <property type="entry name" value="CTD7"/>
    <property type="match status" value="1"/>
</dbReference>
<reference evidence="2" key="1">
    <citation type="submission" date="2023-04" db="EMBL/GenBank/DDBJ databases">
        <title>Uncovering the Secrets of Slow-Growing Bacteria in Tropical Savanna Soil through Cultivation and Genomic Analysis.</title>
        <authorList>
            <person name="Goncalves O.S."/>
            <person name="Santana M.F."/>
        </authorList>
    </citation>
    <scope>NUCLEOTIDE SEQUENCE</scope>
    <source>
        <strain evidence="2">ANTI</strain>
    </source>
</reference>
<protein>
    <recommendedName>
        <fullName evidence="1">ABC-three component systems C-terminal domain-containing protein</fullName>
    </recommendedName>
</protein>
<evidence type="ECO:0000313" key="2">
    <source>
        <dbReference type="EMBL" id="MDH2333876.1"/>
    </source>
</evidence>
<dbReference type="InterPro" id="IPR046913">
    <property type="entry name" value="ABC-3C_CTD7"/>
</dbReference>
<name>A0AAP4EDE1_PAEPO</name>